<evidence type="ECO:0000313" key="1">
    <source>
        <dbReference type="EMBL" id="KAH3840851.1"/>
    </source>
</evidence>
<gene>
    <name evidence="1" type="ORF">DPMN_114308</name>
</gene>
<keyword evidence="2" id="KW-1185">Reference proteome</keyword>
<comment type="caution">
    <text evidence="1">The sequence shown here is derived from an EMBL/GenBank/DDBJ whole genome shotgun (WGS) entry which is preliminary data.</text>
</comment>
<reference evidence="1" key="1">
    <citation type="journal article" date="2019" name="bioRxiv">
        <title>The Genome of the Zebra Mussel, Dreissena polymorpha: A Resource for Invasive Species Research.</title>
        <authorList>
            <person name="McCartney M.A."/>
            <person name="Auch B."/>
            <person name="Kono T."/>
            <person name="Mallez S."/>
            <person name="Zhang Y."/>
            <person name="Obille A."/>
            <person name="Becker A."/>
            <person name="Abrahante J.E."/>
            <person name="Garbe J."/>
            <person name="Badalamenti J.P."/>
            <person name="Herman A."/>
            <person name="Mangelson H."/>
            <person name="Liachko I."/>
            <person name="Sullivan S."/>
            <person name="Sone E.D."/>
            <person name="Koren S."/>
            <person name="Silverstein K.A.T."/>
            <person name="Beckman K.B."/>
            <person name="Gohl D.M."/>
        </authorList>
    </citation>
    <scope>NUCLEOTIDE SEQUENCE</scope>
    <source>
        <strain evidence="1">Duluth1</strain>
        <tissue evidence="1">Whole animal</tissue>
    </source>
</reference>
<name>A0A9D4KKM7_DREPO</name>
<protein>
    <submittedName>
        <fullName evidence="1">Uncharacterized protein</fullName>
    </submittedName>
</protein>
<proteinExistence type="predicted"/>
<evidence type="ECO:0000313" key="2">
    <source>
        <dbReference type="Proteomes" id="UP000828390"/>
    </source>
</evidence>
<sequence length="134" mass="15295">MASTRASSVDNEDEIAVLRLWRKKVLSKAVFLLARSKLISLLYLQQLHEGQESGIRVRYSCAEIDVFAKASMSIMNDLTDLYLNTKNIEKGKEMLSEIDTFENDYCAVTDAVMMYGQKMANRPSENKQNDDFII</sequence>
<dbReference type="EMBL" id="JAIWYP010000004">
    <property type="protein sequence ID" value="KAH3840851.1"/>
    <property type="molecule type" value="Genomic_DNA"/>
</dbReference>
<dbReference type="AlphaFoldDB" id="A0A9D4KKM7"/>
<accession>A0A9D4KKM7</accession>
<dbReference type="Proteomes" id="UP000828390">
    <property type="component" value="Unassembled WGS sequence"/>
</dbReference>
<organism evidence="1 2">
    <name type="scientific">Dreissena polymorpha</name>
    <name type="common">Zebra mussel</name>
    <name type="synonym">Mytilus polymorpha</name>
    <dbReference type="NCBI Taxonomy" id="45954"/>
    <lineage>
        <taxon>Eukaryota</taxon>
        <taxon>Metazoa</taxon>
        <taxon>Spiralia</taxon>
        <taxon>Lophotrochozoa</taxon>
        <taxon>Mollusca</taxon>
        <taxon>Bivalvia</taxon>
        <taxon>Autobranchia</taxon>
        <taxon>Heteroconchia</taxon>
        <taxon>Euheterodonta</taxon>
        <taxon>Imparidentia</taxon>
        <taxon>Neoheterodontei</taxon>
        <taxon>Myida</taxon>
        <taxon>Dreissenoidea</taxon>
        <taxon>Dreissenidae</taxon>
        <taxon>Dreissena</taxon>
    </lineage>
</organism>
<reference evidence="1" key="2">
    <citation type="submission" date="2020-11" db="EMBL/GenBank/DDBJ databases">
        <authorList>
            <person name="McCartney M.A."/>
            <person name="Auch B."/>
            <person name="Kono T."/>
            <person name="Mallez S."/>
            <person name="Becker A."/>
            <person name="Gohl D.M."/>
            <person name="Silverstein K.A.T."/>
            <person name="Koren S."/>
            <person name="Bechman K.B."/>
            <person name="Herman A."/>
            <person name="Abrahante J.E."/>
            <person name="Garbe J."/>
        </authorList>
    </citation>
    <scope>NUCLEOTIDE SEQUENCE</scope>
    <source>
        <strain evidence="1">Duluth1</strain>
        <tissue evidence="1">Whole animal</tissue>
    </source>
</reference>